<dbReference type="InterPro" id="IPR024460">
    <property type="entry name" value="Protamine-like"/>
</dbReference>
<keyword evidence="1" id="KW-0238">DNA-binding</keyword>
<feature type="DNA-binding region" description="HMG box" evidence="1">
    <location>
        <begin position="27"/>
        <end position="91"/>
    </location>
</feature>
<evidence type="ECO:0000313" key="5">
    <source>
        <dbReference type="Proteomes" id="UP001162156"/>
    </source>
</evidence>
<evidence type="ECO:0000259" key="3">
    <source>
        <dbReference type="PROSITE" id="PS50118"/>
    </source>
</evidence>
<evidence type="ECO:0000256" key="2">
    <source>
        <dbReference type="SAM" id="MobiDB-lite"/>
    </source>
</evidence>
<dbReference type="AlphaFoldDB" id="A0AAV8XRA8"/>
<evidence type="ECO:0000313" key="4">
    <source>
        <dbReference type="EMBL" id="KAJ8941577.1"/>
    </source>
</evidence>
<keyword evidence="5" id="KW-1185">Reference proteome</keyword>
<dbReference type="PROSITE" id="PS50118">
    <property type="entry name" value="HMG_BOX_2"/>
    <property type="match status" value="1"/>
</dbReference>
<dbReference type="InterPro" id="IPR009071">
    <property type="entry name" value="HMG_box_dom"/>
</dbReference>
<dbReference type="SUPFAM" id="SSF47095">
    <property type="entry name" value="HMG-box"/>
    <property type="match status" value="1"/>
</dbReference>
<dbReference type="Gene3D" id="1.10.30.10">
    <property type="entry name" value="High mobility group box domain"/>
    <property type="match status" value="1"/>
</dbReference>
<evidence type="ECO:0000256" key="1">
    <source>
        <dbReference type="PROSITE-ProRule" id="PRU00267"/>
    </source>
</evidence>
<dbReference type="Pfam" id="PF06382">
    <property type="entry name" value="Protamine_like"/>
    <property type="match status" value="1"/>
</dbReference>
<feature type="compositionally biased region" description="Basic residues" evidence="2">
    <location>
        <begin position="1"/>
        <end position="19"/>
    </location>
</feature>
<feature type="compositionally biased region" description="Basic residues" evidence="2">
    <location>
        <begin position="79"/>
        <end position="97"/>
    </location>
</feature>
<name>A0AAV8XRA8_9CUCU</name>
<dbReference type="PANTHER" id="PTHR47658:SF6">
    <property type="entry name" value="HMG BOX DOMAIN-CONTAINING PROTEIN"/>
    <property type="match status" value="1"/>
</dbReference>
<dbReference type="Proteomes" id="UP001162156">
    <property type="component" value="Unassembled WGS sequence"/>
</dbReference>
<organism evidence="4 5">
    <name type="scientific">Rhamnusium bicolor</name>
    <dbReference type="NCBI Taxonomy" id="1586634"/>
    <lineage>
        <taxon>Eukaryota</taxon>
        <taxon>Metazoa</taxon>
        <taxon>Ecdysozoa</taxon>
        <taxon>Arthropoda</taxon>
        <taxon>Hexapoda</taxon>
        <taxon>Insecta</taxon>
        <taxon>Pterygota</taxon>
        <taxon>Neoptera</taxon>
        <taxon>Endopterygota</taxon>
        <taxon>Coleoptera</taxon>
        <taxon>Polyphaga</taxon>
        <taxon>Cucujiformia</taxon>
        <taxon>Chrysomeloidea</taxon>
        <taxon>Cerambycidae</taxon>
        <taxon>Lepturinae</taxon>
        <taxon>Rhagiini</taxon>
        <taxon>Rhamnusium</taxon>
    </lineage>
</organism>
<accession>A0AAV8XRA8</accession>
<dbReference type="GO" id="GO:0035092">
    <property type="term" value="P:sperm DNA condensation"/>
    <property type="evidence" value="ECO:0007669"/>
    <property type="project" value="InterPro"/>
</dbReference>
<proteinExistence type="predicted"/>
<dbReference type="InterPro" id="IPR036910">
    <property type="entry name" value="HMG_box_dom_sf"/>
</dbReference>
<gene>
    <name evidence="4" type="ORF">NQ314_010351</name>
</gene>
<dbReference type="EMBL" id="JANEYF010002849">
    <property type="protein sequence ID" value="KAJ8941577.1"/>
    <property type="molecule type" value="Genomic_DNA"/>
</dbReference>
<feature type="domain" description="HMG box" evidence="3">
    <location>
        <begin position="27"/>
        <end position="91"/>
    </location>
</feature>
<dbReference type="GO" id="GO:0005634">
    <property type="term" value="C:nucleus"/>
    <property type="evidence" value="ECO:0007669"/>
    <property type="project" value="UniProtKB-UniRule"/>
</dbReference>
<dbReference type="PANTHER" id="PTHR47658">
    <property type="entry name" value="HIGH MOBILITY GROUP B PROTEIN 12-RELATED"/>
    <property type="match status" value="1"/>
</dbReference>
<feature type="compositionally biased region" description="Basic and acidic residues" evidence="2">
    <location>
        <begin position="110"/>
        <end position="130"/>
    </location>
</feature>
<feature type="region of interest" description="Disordered" evidence="2">
    <location>
        <begin position="1"/>
        <end position="25"/>
    </location>
</feature>
<sequence length="142" mass="17175">MIMSKSRRSRSRSVKKSHTVTHTFRSGRVTRNPFLNFMRDFRKSNNGLKLTELTKRGAELWRKMNDRQKSPYCQLARQAPKRRSRRRRRRRKRRRRHNYTEDTGGFSSSDEEKKHKRDDHGKHRMKECSDKIANSNDLDDID</sequence>
<protein>
    <recommendedName>
        <fullName evidence="3">HMG box domain-containing protein</fullName>
    </recommendedName>
</protein>
<reference evidence="4" key="1">
    <citation type="journal article" date="2023" name="Insect Mol. Biol.">
        <title>Genome sequencing provides insights into the evolution of gene families encoding plant cell wall-degrading enzymes in longhorned beetles.</title>
        <authorList>
            <person name="Shin N.R."/>
            <person name="Okamura Y."/>
            <person name="Kirsch R."/>
            <person name="Pauchet Y."/>
        </authorList>
    </citation>
    <scope>NUCLEOTIDE SEQUENCE</scope>
    <source>
        <strain evidence="4">RBIC_L_NR</strain>
    </source>
</reference>
<dbReference type="SMART" id="SM00398">
    <property type="entry name" value="HMG"/>
    <property type="match status" value="1"/>
</dbReference>
<dbReference type="GO" id="GO:0003677">
    <property type="term" value="F:DNA binding"/>
    <property type="evidence" value="ECO:0007669"/>
    <property type="project" value="UniProtKB-UniRule"/>
</dbReference>
<feature type="region of interest" description="Disordered" evidence="2">
    <location>
        <begin position="63"/>
        <end position="142"/>
    </location>
</feature>
<comment type="caution">
    <text evidence="4">The sequence shown here is derived from an EMBL/GenBank/DDBJ whole genome shotgun (WGS) entry which is preliminary data.</text>
</comment>
<keyword evidence="1" id="KW-0539">Nucleus</keyword>